<keyword evidence="3" id="KW-0964">Secreted</keyword>
<feature type="disulfide bond" evidence="8">
    <location>
        <begin position="141"/>
        <end position="150"/>
    </location>
</feature>
<dbReference type="InterPro" id="IPR001846">
    <property type="entry name" value="VWF_type-D"/>
</dbReference>
<comment type="subcellular location">
    <subcellularLocation>
        <location evidence="1">Secreted</location>
        <location evidence="1">Extracellular space</location>
    </subcellularLocation>
</comment>
<dbReference type="InterPro" id="IPR006207">
    <property type="entry name" value="Cys_knot_C"/>
</dbReference>
<evidence type="ECO:0000256" key="2">
    <source>
        <dbReference type="ARBA" id="ARBA00009456"/>
    </source>
</evidence>
<dbReference type="PROSITE" id="PS01185">
    <property type="entry name" value="CTCK_1"/>
    <property type="match status" value="1"/>
</dbReference>
<feature type="disulfide bond" evidence="7">
    <location>
        <begin position="3665"/>
        <end position="3717"/>
    </location>
</feature>
<feature type="domain" description="F5/8 type C" evidence="12">
    <location>
        <begin position="1954"/>
        <end position="2101"/>
    </location>
</feature>
<organism evidence="16 17">
    <name type="scientific">Nezara viridula</name>
    <name type="common">Southern green stink bug</name>
    <name type="synonym">Cimex viridulus</name>
    <dbReference type="NCBI Taxonomy" id="85310"/>
    <lineage>
        <taxon>Eukaryota</taxon>
        <taxon>Metazoa</taxon>
        <taxon>Ecdysozoa</taxon>
        <taxon>Arthropoda</taxon>
        <taxon>Hexapoda</taxon>
        <taxon>Insecta</taxon>
        <taxon>Pterygota</taxon>
        <taxon>Neoptera</taxon>
        <taxon>Paraneoptera</taxon>
        <taxon>Hemiptera</taxon>
        <taxon>Heteroptera</taxon>
        <taxon>Panheteroptera</taxon>
        <taxon>Pentatomomorpha</taxon>
        <taxon>Pentatomoidea</taxon>
        <taxon>Pentatomidae</taxon>
        <taxon>Pentatominae</taxon>
        <taxon>Nezara</taxon>
    </lineage>
</organism>
<dbReference type="GO" id="GO:0007399">
    <property type="term" value="P:nervous system development"/>
    <property type="evidence" value="ECO:0007669"/>
    <property type="project" value="UniProtKB-ARBA"/>
</dbReference>
<protein>
    <recommendedName>
        <fullName evidence="18">Hemocytin</fullName>
    </recommendedName>
</protein>
<dbReference type="SMART" id="SM00041">
    <property type="entry name" value="CT"/>
    <property type="match status" value="1"/>
</dbReference>
<evidence type="ECO:0000259" key="15">
    <source>
        <dbReference type="PROSITE" id="PS51233"/>
    </source>
</evidence>
<evidence type="ECO:0008006" key="18">
    <source>
        <dbReference type="Google" id="ProtNLM"/>
    </source>
</evidence>
<feature type="domain" description="VWFD" evidence="15">
    <location>
        <begin position="719"/>
        <end position="901"/>
    </location>
</feature>
<dbReference type="Gene3D" id="2.60.120.260">
    <property type="entry name" value="Galactose-binding domain-like"/>
    <property type="match status" value="2"/>
</dbReference>
<feature type="chain" id="PRO_5040264253" description="Hemocytin" evidence="10">
    <location>
        <begin position="20"/>
        <end position="3742"/>
    </location>
</feature>
<evidence type="ECO:0000259" key="13">
    <source>
        <dbReference type="PROSITE" id="PS50026"/>
    </source>
</evidence>
<keyword evidence="4" id="KW-0677">Repeat</keyword>
<dbReference type="PANTHER" id="PTHR11339:SF386">
    <property type="entry name" value="HEMOLECTIN, ISOFORM A"/>
    <property type="match status" value="1"/>
</dbReference>
<feature type="domain" description="CTCK" evidence="11">
    <location>
        <begin position="3626"/>
        <end position="3721"/>
    </location>
</feature>
<evidence type="ECO:0000256" key="3">
    <source>
        <dbReference type="ARBA" id="ARBA00022525"/>
    </source>
</evidence>
<dbReference type="PROSITE" id="PS01225">
    <property type="entry name" value="CTCK_2"/>
    <property type="match status" value="1"/>
</dbReference>
<keyword evidence="8" id="KW-0245">EGF-like domain</keyword>
<dbReference type="SMART" id="SM00215">
    <property type="entry name" value="VWC_out"/>
    <property type="match status" value="2"/>
</dbReference>
<dbReference type="SMART" id="SM00832">
    <property type="entry name" value="C8"/>
    <property type="match status" value="5"/>
</dbReference>
<evidence type="ECO:0000256" key="10">
    <source>
        <dbReference type="SAM" id="SignalP"/>
    </source>
</evidence>
<keyword evidence="6" id="KW-0325">Glycoprotein</keyword>
<proteinExistence type="inferred from homology"/>
<dbReference type="CDD" id="cd00057">
    <property type="entry name" value="FA58C"/>
    <property type="match status" value="2"/>
</dbReference>
<dbReference type="FunFam" id="2.10.25.10:FF:000153">
    <property type="entry name" value="MUC5B isoform 1"/>
    <property type="match status" value="1"/>
</dbReference>
<gene>
    <name evidence="16" type="ORF">NEZAVI_LOCUS13171</name>
</gene>
<evidence type="ECO:0000256" key="5">
    <source>
        <dbReference type="ARBA" id="ARBA00023157"/>
    </source>
</evidence>
<feature type="disulfide bond" evidence="8">
    <location>
        <begin position="219"/>
        <end position="229"/>
    </location>
</feature>
<dbReference type="SMART" id="SM00192">
    <property type="entry name" value="LDLa"/>
    <property type="match status" value="1"/>
</dbReference>
<evidence type="ECO:0000313" key="16">
    <source>
        <dbReference type="EMBL" id="CAH1404838.1"/>
    </source>
</evidence>
<dbReference type="CDD" id="cd19941">
    <property type="entry name" value="TIL"/>
    <property type="match status" value="5"/>
</dbReference>
<feature type="region of interest" description="Disordered" evidence="9">
    <location>
        <begin position="2107"/>
        <end position="2135"/>
    </location>
</feature>
<evidence type="ECO:0000256" key="6">
    <source>
        <dbReference type="ARBA" id="ARBA00023180"/>
    </source>
</evidence>
<dbReference type="Pfam" id="PF23244">
    <property type="entry name" value="VWF"/>
    <property type="match status" value="2"/>
</dbReference>
<feature type="disulfide bond" evidence="7">
    <location>
        <begin position="3661"/>
        <end position="3715"/>
    </location>
</feature>
<feature type="domain" description="VWFC" evidence="14">
    <location>
        <begin position="3222"/>
        <end position="3295"/>
    </location>
</feature>
<dbReference type="Pfam" id="PF00754">
    <property type="entry name" value="F5_F8_type_C"/>
    <property type="match status" value="2"/>
</dbReference>
<evidence type="ECO:0000256" key="9">
    <source>
        <dbReference type="SAM" id="MobiDB-lite"/>
    </source>
</evidence>
<dbReference type="InterPro" id="IPR050780">
    <property type="entry name" value="Mucin_vWF_Thrombospondin_sf"/>
</dbReference>
<dbReference type="InterPro" id="IPR001007">
    <property type="entry name" value="VWF_dom"/>
</dbReference>
<comment type="similarity">
    <text evidence="2">Belongs to the thrombospondin family.</text>
</comment>
<evidence type="ECO:0000256" key="8">
    <source>
        <dbReference type="PROSITE-ProRule" id="PRU00076"/>
    </source>
</evidence>
<feature type="signal peptide" evidence="10">
    <location>
        <begin position="1"/>
        <end position="19"/>
    </location>
</feature>
<feature type="disulfide bond" evidence="7">
    <location>
        <begin position="3650"/>
        <end position="3699"/>
    </location>
</feature>
<feature type="domain" description="VWFD" evidence="15">
    <location>
        <begin position="2579"/>
        <end position="2751"/>
    </location>
</feature>
<dbReference type="PANTHER" id="PTHR11339">
    <property type="entry name" value="EXTRACELLULAR MATRIX GLYCOPROTEIN RELATED"/>
    <property type="match status" value="1"/>
</dbReference>
<dbReference type="InterPro" id="IPR036084">
    <property type="entry name" value="Ser_inhib-like_sf"/>
</dbReference>
<evidence type="ECO:0000256" key="1">
    <source>
        <dbReference type="ARBA" id="ARBA00004239"/>
    </source>
</evidence>
<dbReference type="PROSITE" id="PS50184">
    <property type="entry name" value="VWFC_2"/>
    <property type="match status" value="1"/>
</dbReference>
<dbReference type="Gene3D" id="2.10.25.10">
    <property type="entry name" value="Laminin"/>
    <property type="match status" value="6"/>
</dbReference>
<reference evidence="16" key="1">
    <citation type="submission" date="2022-01" db="EMBL/GenBank/DDBJ databases">
        <authorList>
            <person name="King R."/>
        </authorList>
    </citation>
    <scope>NUCLEOTIDE SEQUENCE</scope>
</reference>
<dbReference type="Pfam" id="PF00094">
    <property type="entry name" value="VWD"/>
    <property type="match status" value="5"/>
</dbReference>
<evidence type="ECO:0000259" key="11">
    <source>
        <dbReference type="PROSITE" id="PS01225"/>
    </source>
</evidence>
<dbReference type="Proteomes" id="UP001152798">
    <property type="component" value="Chromosome 6"/>
</dbReference>
<feature type="compositionally biased region" description="Low complexity" evidence="9">
    <location>
        <begin position="2113"/>
        <end position="2135"/>
    </location>
</feature>
<evidence type="ECO:0000256" key="7">
    <source>
        <dbReference type="PROSITE-ProRule" id="PRU00039"/>
    </source>
</evidence>
<dbReference type="Pfam" id="PF01826">
    <property type="entry name" value="TIL"/>
    <property type="match status" value="2"/>
</dbReference>
<dbReference type="GO" id="GO:0005615">
    <property type="term" value="C:extracellular space"/>
    <property type="evidence" value="ECO:0007669"/>
    <property type="project" value="TreeGrafter"/>
</dbReference>
<feature type="disulfide bond" evidence="8">
    <location>
        <begin position="123"/>
        <end position="133"/>
    </location>
</feature>
<dbReference type="InterPro" id="IPR002172">
    <property type="entry name" value="LDrepeatLR_classA_rpt"/>
</dbReference>
<dbReference type="PROSITE" id="PS50026">
    <property type="entry name" value="EGF_3"/>
    <property type="match status" value="2"/>
</dbReference>
<evidence type="ECO:0000256" key="4">
    <source>
        <dbReference type="ARBA" id="ARBA00022737"/>
    </source>
</evidence>
<keyword evidence="5 8" id="KW-1015">Disulfide bond</keyword>
<dbReference type="InterPro" id="IPR000421">
    <property type="entry name" value="FA58C"/>
</dbReference>
<dbReference type="EMBL" id="OV725082">
    <property type="protein sequence ID" value="CAH1404838.1"/>
    <property type="molecule type" value="Genomic_DNA"/>
</dbReference>
<feature type="domain" description="F5/8 type C" evidence="12">
    <location>
        <begin position="2127"/>
        <end position="2286"/>
    </location>
</feature>
<dbReference type="SUPFAM" id="SSF49785">
    <property type="entry name" value="Galactose-binding domain-like"/>
    <property type="match status" value="2"/>
</dbReference>
<evidence type="ECO:0000259" key="14">
    <source>
        <dbReference type="PROSITE" id="PS50184"/>
    </source>
</evidence>
<feature type="domain" description="VWFD" evidence="15">
    <location>
        <begin position="1207"/>
        <end position="1376"/>
    </location>
</feature>
<accession>A0A9P0HMR7</accession>
<dbReference type="Pfam" id="PF08742">
    <property type="entry name" value="C8"/>
    <property type="match status" value="5"/>
</dbReference>
<dbReference type="SMART" id="SM00214">
    <property type="entry name" value="VWC"/>
    <property type="match status" value="5"/>
</dbReference>
<keyword evidence="17" id="KW-1185">Reference proteome</keyword>
<dbReference type="SMART" id="SM00231">
    <property type="entry name" value="FA58C"/>
    <property type="match status" value="2"/>
</dbReference>
<dbReference type="SUPFAM" id="SSF57567">
    <property type="entry name" value="Serine protease inhibitors"/>
    <property type="match status" value="5"/>
</dbReference>
<evidence type="ECO:0000259" key="12">
    <source>
        <dbReference type="PROSITE" id="PS50022"/>
    </source>
</evidence>
<dbReference type="SMART" id="SM00216">
    <property type="entry name" value="VWD"/>
    <property type="match status" value="5"/>
</dbReference>
<feature type="disulfide bond" evidence="8">
    <location>
        <begin position="237"/>
        <end position="246"/>
    </location>
</feature>
<dbReference type="PROSITE" id="PS51233">
    <property type="entry name" value="VWFD"/>
    <property type="match status" value="5"/>
</dbReference>
<dbReference type="InterPro" id="IPR000742">
    <property type="entry name" value="EGF"/>
</dbReference>
<dbReference type="InterPro" id="IPR002919">
    <property type="entry name" value="TIL_dom"/>
</dbReference>
<dbReference type="PROSITE" id="PS50022">
    <property type="entry name" value="FA58C_3"/>
    <property type="match status" value="2"/>
</dbReference>
<evidence type="ECO:0000313" key="17">
    <source>
        <dbReference type="Proteomes" id="UP001152798"/>
    </source>
</evidence>
<feature type="domain" description="EGF-like" evidence="13">
    <location>
        <begin position="120"/>
        <end position="151"/>
    </location>
</feature>
<dbReference type="InterPro" id="IPR014853">
    <property type="entry name" value="VWF/SSPO/ZAN-like_Cys-rich_dom"/>
</dbReference>
<feature type="domain" description="VWFD" evidence="15">
    <location>
        <begin position="370"/>
        <end position="540"/>
    </location>
</feature>
<feature type="domain" description="EGF-like" evidence="13">
    <location>
        <begin position="216"/>
        <end position="247"/>
    </location>
</feature>
<comment type="caution">
    <text evidence="8">Lacks conserved residue(s) required for the propagation of feature annotation.</text>
</comment>
<dbReference type="PROSITE" id="PS00022">
    <property type="entry name" value="EGF_1"/>
    <property type="match status" value="2"/>
</dbReference>
<dbReference type="SMART" id="SM00181">
    <property type="entry name" value="EGF"/>
    <property type="match status" value="3"/>
</dbReference>
<dbReference type="InterPro" id="IPR008979">
    <property type="entry name" value="Galactose-bd-like_sf"/>
</dbReference>
<dbReference type="SUPFAM" id="SSF57603">
    <property type="entry name" value="FnI-like domain"/>
    <property type="match status" value="1"/>
</dbReference>
<dbReference type="OrthoDB" id="6262482at2759"/>
<feature type="domain" description="VWFD" evidence="15">
    <location>
        <begin position="2901"/>
        <end position="3090"/>
    </location>
</feature>
<dbReference type="GO" id="GO:0031012">
    <property type="term" value="C:extracellular matrix"/>
    <property type="evidence" value="ECO:0007669"/>
    <property type="project" value="TreeGrafter"/>
</dbReference>
<sequence>MEFATFFFLSVVLAAGVFADPEPEPDPKYGYGGGGEYDRGGYRKTGYHRKKVGYGFIQAKSCGKLSPPMNSVMKCSEGFCVATCYEHFVFPSGETSLNFACQGGLWHFGGVVGGTIPHCNPSCIPQCQNGGSCISPNTCTCPETYYGPYCQYEKKPCFDFPLTPMNAHKVCAADSCTMVCVDGHTFQDGSSVATVVCKEGEWVPARKEWLFVPDCLPTCSPTCQNGGICIGHNFCECPQDFRGPRCEFPKEACDPRKLGFNGSYKCSGDDLQLKCYLSCPVGMKFSNPPASVYSCLYETGIFSPSTVPSCVFGNDQEEILTYIFNGEDELPEKYQTVHESNKTSTYISKPATTSFGAEAIVIEKKKPKPGTCLTWRKEHFKTFDGKIISFKSDCVYTLATDVDNSFHVQTPILQTNCSVSGGPCAALTVYVNDKKYQLSTNSDKKAVVKEGTETMAVPAQLAGMKVELGAGMVKATLQAVGVTVLWNFKDVVEIKVAESNWNKTKGLCGTLDGYTNNDVTTNIEDYASDARILTTGDICQEKIMDSHPCSTSRLKEDAQQFCSALLNNDKLSDCSKAISVKEYFEACLWDYCSCNASNKDSCGCQSVEIFVRDCVSAGVSFPSWRDDNLCPMKCNGGRVYSQCGGETPCGGAERESLCEEGCFCPPGTYVHNDTCVSLDSCPCQLRGREFRPGTSVPKECNTCTCVKGQWSCTERECGAQCEAVGDPHYKTFDKKTYDFMGKCSYYLLKMDNYSIEAENVPCDGAISEDLGFLPYTASSGMPSCTKSVLLRLGDNVIKMKQGREVTVNGEDVKLPITVNGTYISQASSIFILADLPDGVEVWWDGAARLYINAPPSLKGKTKGLCGTFNNNQKDDFLTPEGDVEQDPISFANKWKTKDSCDNEVEEENRNPCDVNVQNKAEAEKLCSHITSNMFLDCHFYVDPITYYQNCLYDMCSCSKKKTECFCPIISAFVKECASHGIPVEWRSKIRECGLQCPRGQVYETCGKACSRSCTDLSREKKCSDLCLEGCNCPSGFVLDSRGVCIPIAQCPCIFNGLQYPPGHAEIRPASKGLNLCKCANAIWECHIANSEELKKYPNNSFEDIKCSSTKNQVYSHCEPEPVTCQNMHALRTTSSSEGVTPAICYGGCVCKKGYVLDSITKECVRPEECPCHHGGKSYKDGDQIQQLCNTCVCNMGKWECTDHHCSSTCTTWGDSHFKTFDGKLYDFQGTCDYVLAKGSLSKTDWFTVTLEMTSCGSSGISCTRSVKLTIATDGSKESVSFEDGKAHLFESSERIKLREAGLFLFAEVFEMGLVVQWDKATRVTVRADPKWKGKMKGLCGNYNDDSDDDFQTPSGGVSEVSSQLFGDSWKLHDYCPQSQPIKDTCAIRPNRKAWAVQKCSILKSNLFAPCHSEVAPDFYLNKCIFDTCGCDEGGDCECLCTTIAAYAQECNAHGVSIKWRTQQLCPMQCDETCSTYSPCVPTCPSETCDNFLNLKNITEMCKQDTCVEGCQFKKCKEGEIYFNSTKLECVPSALCKPVCMTVDGHDYYEGDLMEGDDCYSCYCSRNNKTCTGLPCTTPSTLPTTVPFSTSTTTVISNDKFVCISGWTGWINSSPLDIEKYNEIDSEPLPVFSSNQGQGGKGPQCQRENIAAIKCRTIGTHKSPKETMEDVECTLEKGLFCKNGCSDYEIQVLCQCENTTSPTTVSTTVTPPSTVPLLSTTISTPGNTPEIILPSTFVPTHLTSTTQEPIITSTLSETETTQTKRIKDVTTPEIFTKPTPEESKTEATVGVIKTTLPPVENSTTTTSSTPTTTSACPENQVWDECSIKCDQLCLYYETVLYQNGVCSFGQKCSPGCRDKNRPDCEEGYRWRDKDTCVKEENCICRSFTGEIVKPGKVVKESDCKSCQCLNNHYSCDDSACETTATPTTSEKLTSSPITESTIIIVSVVTPPVEACKDNRWLPLLNDMPSTAFKSSSVNPDPKYSPDHVKMSSLDGSWKPGQYDFNQHLEIDLGRPDVIYGLTVKGDIFLNEYVTNYHVLYSLDGVAFSYIMYNDLPQVFKGPSYHLDSQFQMFIHPIEARYVRINPVNWIGAPAMKIELYGCQPSATSIPTEDTPSTTVPSIETTVTTETPEITSTNSPVCTDKMSNYMNDGQIKVSSSKVPVTANLISVYNGEGWAPLVSNPDQWLQFDFLGERTLTGVMTSGGGFELSKVLPSWVMSYYILYSPDENNWSPVLGTDGTKKLFYGNKDNTNIKTNIFLMPIRARYIRIVPFEWHNSIALRAQMLGCYEPYPILTTTTLPPTTVREDCNVCPGVTLSSKICPCQISLWWDGEQCGRRAQCPCVVGFMTYAVGTTYDNEQCEQCTCTLNGISQCKEKECPPCLEGLKKTLTSSCDCTCKPCPEKTKLCPSSNICINETFWCDGISDCIDDELNCAKPSPSPRTLITEPPTTEVSTTVKPCPPPPICGPGSKLEKVVEPEKVAPFWSPFGKKSKWGSYFKGNTRSRKGYGYKGLGHKRKQHKGIKTNHQELSKVVETPVCDQYICTCLKKPTECPPGSKLIVIKAEKEGECDQFDCFVPPDKICKVTGRTFKTFDGTEYKYDICNHTIVRDRLEGEWDARLVKQCPFIGPCSKFLVIRYDGHNIIMYTDQSIVFDGYAYTIPQMQKIGAQTEEFTIKQVNNKFIIFSSSLGFSIIWDSHANVKVVVPGTKKGEVDGLCGLLDDNPSNDKQKPNGDIAKTSIDFGNSWGDSAECETKVCPVHLQKEAFEMCKAIRDDPLSRCSTVMNMDKIHSQCVEAICLCSENSNNTEACRCDAILKAVTECQDALPDIDLTQWRIQNDCPASCPPGLVFKECYKHTCEPCCAELMTPDACPETNECFPGCYCPDGYVRKFEECIRPAECRDCICEGYSGSRFVTFDKIDYTYAGNCTHVLAETDGSLGPQFKVLITNGPCEDHPSDTCLKIISILYKDYSIQAINNKDKTISVKINGELVTLPQKEKWLSVSEMFGKGILVQLPTIQLDLEMLYGGRNFKLKLPSHFYSNRTRGLCGKCNVNETDDLTTRNGTITDNINDFGQSWLLKDLPPILEKEDSCSSEVFPDCLPPPPDKDDCLLLSEGILFGKCHPVVDPAVFIANCHKSLCNGATSVCRELEAYARECQDEGVCLKWRSSELCPFVCPQGLIYEGCGLGCTETCDNYELYRKSPEKCLAPRGDTCVCPSNKVVKNGTCVAEEKCTPCDNEGHYPGDKWNPDHCTECGCTKSSVHCERIQCPQESICKRGFKSVTVVGTESDCCPKVICVPLNETCPPPKPLKCGPDQLMKLEADENGCNDFICVCKPKEECANITSELQNLEEGFVALMDSNGCCSFINKTCQPELCPTKTCPEFYVPVKKAEGLCCPVMECEIPEDHCLYEFENGNNEGNATGKKVLKSAGDEWKDGPCRTCECKPGSKAADCKDQVCATPPESDSYIYKSVNQNNKCCPIYKRTACKHENKIYQVGESWQNSLDFCRNGTCTIGTNGEVVKEDSVQTCDKNCKEGWKYFAPPEDSKICCGECRPVACVINNTQHEINSVWNSEDNCTTFTCLLNDNQVQVVSSKQSCPAIEDCPNEDIYFDGCCKQCNRTKPEPQSECTTEPVPLNSTIRMIHTVSDEHGPCVNTEPIFMNHCKGVCDSSTEFDWRNKQHLSNCLCCQGRDYDKLDVVLNCADGYSYKHSITHPTSCDCQMCQGSLNLFQRASSSKKGSSVKGR</sequence>
<keyword evidence="10" id="KW-0732">Signal</keyword>
<name>A0A9P0HMR7_NEZVI</name>